<evidence type="ECO:0000256" key="8">
    <source>
        <dbReference type="ARBA" id="ARBA00023136"/>
    </source>
</evidence>
<dbReference type="Gene3D" id="3.20.20.370">
    <property type="entry name" value="Glycoside hydrolase/deacetylase"/>
    <property type="match status" value="1"/>
</dbReference>
<sequence length="247" mass="27636">MLASFFVAAALALGVVALPEASLGSAEVIYNCKVPNTAALTFDDGPHEHTYHIVNTLEAAGAKGTFFFNGDNMGCIYSHENRKRVKHAFYKGHQVASHTWRHADLSKLSWDEVHDEMWRVEQALQRIVGVTPAFMRPPYGSHNGLVRKVAHMRGQRIALWDLDSRDSMGASHLESKGIFNEMIDRRPSTILALNHETYATTAYDVLPHAIRRLQDAGYNLVTLAECVGEEPYQKVGRPQKPNGDWHC</sequence>
<keyword evidence="7" id="KW-0378">Hydrolase</keyword>
<keyword evidence="9" id="KW-0119">Carbohydrate metabolism</keyword>
<evidence type="ECO:0000313" key="14">
    <source>
        <dbReference type="EMBL" id="KAL0953216.1"/>
    </source>
</evidence>
<evidence type="ECO:0000256" key="12">
    <source>
        <dbReference type="SAM" id="SignalP"/>
    </source>
</evidence>
<dbReference type="PROSITE" id="PS51677">
    <property type="entry name" value="NODB"/>
    <property type="match status" value="1"/>
</dbReference>
<feature type="domain" description="NodB homology" evidence="13">
    <location>
        <begin position="36"/>
        <end position="221"/>
    </location>
</feature>
<comment type="cofactor">
    <cofactor evidence="1">
        <name>Co(2+)</name>
        <dbReference type="ChEBI" id="CHEBI:48828"/>
    </cofactor>
</comment>
<dbReference type="PANTHER" id="PTHR46471">
    <property type="entry name" value="CHITIN DEACETYLASE"/>
    <property type="match status" value="1"/>
</dbReference>
<dbReference type="InterPro" id="IPR002509">
    <property type="entry name" value="NODB_dom"/>
</dbReference>
<dbReference type="InterPro" id="IPR011330">
    <property type="entry name" value="Glyco_hydro/deAcase_b/a-brl"/>
</dbReference>
<comment type="subcellular location">
    <subcellularLocation>
        <location evidence="2">Cell membrane</location>
        <topology evidence="2">Lipid-anchor</topology>
        <topology evidence="2">GPI-anchor</topology>
    </subcellularLocation>
</comment>
<evidence type="ECO:0000313" key="15">
    <source>
        <dbReference type="Proteomes" id="UP001556367"/>
    </source>
</evidence>
<dbReference type="CDD" id="cd10951">
    <property type="entry name" value="CE4_ClCDA_like"/>
    <property type="match status" value="1"/>
</dbReference>
<dbReference type="EMBL" id="JASNQZ010000008">
    <property type="protein sequence ID" value="KAL0953216.1"/>
    <property type="molecule type" value="Genomic_DNA"/>
</dbReference>
<evidence type="ECO:0000256" key="4">
    <source>
        <dbReference type="ARBA" id="ARBA00022622"/>
    </source>
</evidence>
<keyword evidence="4" id="KW-0336">GPI-anchor</keyword>
<keyword evidence="15" id="KW-1185">Reference proteome</keyword>
<keyword evidence="4" id="KW-0325">Glycoprotein</keyword>
<evidence type="ECO:0000256" key="10">
    <source>
        <dbReference type="ARBA" id="ARBA00023288"/>
    </source>
</evidence>
<accession>A0ABR3JD70</accession>
<evidence type="ECO:0000256" key="3">
    <source>
        <dbReference type="ARBA" id="ARBA00022475"/>
    </source>
</evidence>
<evidence type="ECO:0000256" key="7">
    <source>
        <dbReference type="ARBA" id="ARBA00022801"/>
    </source>
</evidence>
<dbReference type="Pfam" id="PF01522">
    <property type="entry name" value="Polysacc_deac_1"/>
    <property type="match status" value="1"/>
</dbReference>
<feature type="signal peptide" evidence="12">
    <location>
        <begin position="1"/>
        <end position="17"/>
    </location>
</feature>
<evidence type="ECO:0000256" key="1">
    <source>
        <dbReference type="ARBA" id="ARBA00001941"/>
    </source>
</evidence>
<evidence type="ECO:0000256" key="2">
    <source>
        <dbReference type="ARBA" id="ARBA00004609"/>
    </source>
</evidence>
<comment type="caution">
    <text evidence="14">The sequence shown here is derived from an EMBL/GenBank/DDBJ whole genome shotgun (WGS) entry which is preliminary data.</text>
</comment>
<protein>
    <recommendedName>
        <fullName evidence="13">NodB homology domain-containing protein</fullName>
    </recommendedName>
</protein>
<evidence type="ECO:0000256" key="9">
    <source>
        <dbReference type="ARBA" id="ARBA00023277"/>
    </source>
</evidence>
<keyword evidence="11" id="KW-0961">Cell wall biogenesis/degradation</keyword>
<gene>
    <name evidence="14" type="ORF">HGRIS_004470</name>
</gene>
<evidence type="ECO:0000259" key="13">
    <source>
        <dbReference type="PROSITE" id="PS51677"/>
    </source>
</evidence>
<dbReference type="PANTHER" id="PTHR46471:SF2">
    <property type="entry name" value="CHITIN DEACETYLASE-RELATED"/>
    <property type="match status" value="1"/>
</dbReference>
<keyword evidence="6 12" id="KW-0732">Signal</keyword>
<evidence type="ECO:0000256" key="11">
    <source>
        <dbReference type="ARBA" id="ARBA00023316"/>
    </source>
</evidence>
<organism evidence="14 15">
    <name type="scientific">Hohenbuehelia grisea</name>
    <dbReference type="NCBI Taxonomy" id="104357"/>
    <lineage>
        <taxon>Eukaryota</taxon>
        <taxon>Fungi</taxon>
        <taxon>Dikarya</taxon>
        <taxon>Basidiomycota</taxon>
        <taxon>Agaricomycotina</taxon>
        <taxon>Agaricomycetes</taxon>
        <taxon>Agaricomycetidae</taxon>
        <taxon>Agaricales</taxon>
        <taxon>Pleurotineae</taxon>
        <taxon>Pleurotaceae</taxon>
        <taxon>Hohenbuehelia</taxon>
    </lineage>
</organism>
<name>A0ABR3JD70_9AGAR</name>
<evidence type="ECO:0000256" key="6">
    <source>
        <dbReference type="ARBA" id="ARBA00022729"/>
    </source>
</evidence>
<keyword evidence="8" id="KW-0472">Membrane</keyword>
<feature type="chain" id="PRO_5046697215" description="NodB homology domain-containing protein" evidence="12">
    <location>
        <begin position="18"/>
        <end position="247"/>
    </location>
</feature>
<evidence type="ECO:0000256" key="5">
    <source>
        <dbReference type="ARBA" id="ARBA00022723"/>
    </source>
</evidence>
<keyword evidence="5" id="KW-0479">Metal-binding</keyword>
<keyword evidence="10" id="KW-0449">Lipoprotein</keyword>
<dbReference type="SUPFAM" id="SSF88713">
    <property type="entry name" value="Glycoside hydrolase/deacetylase"/>
    <property type="match status" value="1"/>
</dbReference>
<dbReference type="Proteomes" id="UP001556367">
    <property type="component" value="Unassembled WGS sequence"/>
</dbReference>
<reference evidence="15" key="1">
    <citation type="submission" date="2024-06" db="EMBL/GenBank/DDBJ databases">
        <title>Multi-omics analyses provide insights into the biosynthesis of the anticancer antibiotic pleurotin in Hohenbuehelia grisea.</title>
        <authorList>
            <person name="Weaver J.A."/>
            <person name="Alberti F."/>
        </authorList>
    </citation>
    <scope>NUCLEOTIDE SEQUENCE [LARGE SCALE GENOMIC DNA]</scope>
    <source>
        <strain evidence="15">T-177</strain>
    </source>
</reference>
<proteinExistence type="predicted"/>
<keyword evidence="3" id="KW-1003">Cell membrane</keyword>